<comment type="subcellular location">
    <subcellularLocation>
        <location evidence="1">Nucleus</location>
    </subcellularLocation>
</comment>
<evidence type="ECO:0000256" key="1">
    <source>
        <dbReference type="ARBA" id="ARBA00004123"/>
    </source>
</evidence>
<dbReference type="GO" id="GO:0005634">
    <property type="term" value="C:nucleus"/>
    <property type="evidence" value="ECO:0007669"/>
    <property type="project" value="UniProtKB-SubCell"/>
</dbReference>
<sequence>MGTHKLNLSSSSLTSHVPLTTYRNHRSKSSSSNAIILDPPLNSNVSLTSSLNHRSKSSSVHAISDSTVESSSLPVSSSSYDQTYGIKAFVGDVSEDPSISDNSRPVLVETVKQPPFDTRKQQKLKKPKAGSSGTKIRIKLKIARKKTKGRTSQESKKNKIAESFAVVLTSVDPESDFRESMVEMIVENKMKERQTWKIFSCVIFR</sequence>
<evidence type="ECO:0000313" key="8">
    <source>
        <dbReference type="EMBL" id="KAG2310865.1"/>
    </source>
</evidence>
<comment type="caution">
    <text evidence="8">The sequence shown here is derived from an EMBL/GenBank/DDBJ whole genome shotgun (WGS) entry which is preliminary data.</text>
</comment>
<feature type="region of interest" description="Disordered" evidence="6">
    <location>
        <begin position="54"/>
        <end position="78"/>
    </location>
</feature>
<dbReference type="PROSITE" id="PS51754">
    <property type="entry name" value="OVATE"/>
    <property type="match status" value="1"/>
</dbReference>
<feature type="region of interest" description="Disordered" evidence="6">
    <location>
        <begin position="19"/>
        <end position="39"/>
    </location>
</feature>
<dbReference type="GO" id="GO:0045892">
    <property type="term" value="P:negative regulation of DNA-templated transcription"/>
    <property type="evidence" value="ECO:0007669"/>
    <property type="project" value="UniProtKB-ARBA"/>
</dbReference>
<evidence type="ECO:0000313" key="9">
    <source>
        <dbReference type="Proteomes" id="UP000886595"/>
    </source>
</evidence>
<keyword evidence="2" id="KW-0678">Repressor</keyword>
<evidence type="ECO:0000256" key="5">
    <source>
        <dbReference type="ARBA" id="ARBA00023242"/>
    </source>
</evidence>
<dbReference type="Pfam" id="PF04844">
    <property type="entry name" value="Ovate"/>
    <property type="match status" value="1"/>
</dbReference>
<proteinExistence type="predicted"/>
<name>A0A8X7VG88_BRACI</name>
<dbReference type="InterPro" id="IPR006458">
    <property type="entry name" value="Ovate_C"/>
</dbReference>
<keyword evidence="3" id="KW-0805">Transcription regulation</keyword>
<dbReference type="Proteomes" id="UP000886595">
    <property type="component" value="Unassembled WGS sequence"/>
</dbReference>
<dbReference type="AlphaFoldDB" id="A0A8X7VG88"/>
<feature type="domain" description="OVATE" evidence="7">
    <location>
        <begin position="166"/>
        <end position="205"/>
    </location>
</feature>
<keyword evidence="4" id="KW-0804">Transcription</keyword>
<evidence type="ECO:0000259" key="7">
    <source>
        <dbReference type="PROSITE" id="PS51754"/>
    </source>
</evidence>
<evidence type="ECO:0000256" key="4">
    <source>
        <dbReference type="ARBA" id="ARBA00023163"/>
    </source>
</evidence>
<evidence type="ECO:0000256" key="3">
    <source>
        <dbReference type="ARBA" id="ARBA00023015"/>
    </source>
</evidence>
<evidence type="ECO:0000256" key="2">
    <source>
        <dbReference type="ARBA" id="ARBA00022491"/>
    </source>
</evidence>
<feature type="compositionally biased region" description="Low complexity" evidence="6">
    <location>
        <begin position="64"/>
        <end position="78"/>
    </location>
</feature>
<keyword evidence="9" id="KW-1185">Reference proteome</keyword>
<organism evidence="8 9">
    <name type="scientific">Brassica carinata</name>
    <name type="common">Ethiopian mustard</name>
    <name type="synonym">Abyssinian cabbage</name>
    <dbReference type="NCBI Taxonomy" id="52824"/>
    <lineage>
        <taxon>Eukaryota</taxon>
        <taxon>Viridiplantae</taxon>
        <taxon>Streptophyta</taxon>
        <taxon>Embryophyta</taxon>
        <taxon>Tracheophyta</taxon>
        <taxon>Spermatophyta</taxon>
        <taxon>Magnoliopsida</taxon>
        <taxon>eudicotyledons</taxon>
        <taxon>Gunneridae</taxon>
        <taxon>Pentapetalae</taxon>
        <taxon>rosids</taxon>
        <taxon>malvids</taxon>
        <taxon>Brassicales</taxon>
        <taxon>Brassicaceae</taxon>
        <taxon>Brassiceae</taxon>
        <taxon>Brassica</taxon>
    </lineage>
</organism>
<keyword evidence="5" id="KW-0539">Nucleus</keyword>
<evidence type="ECO:0000256" key="6">
    <source>
        <dbReference type="SAM" id="MobiDB-lite"/>
    </source>
</evidence>
<accession>A0A8X7VG88</accession>
<dbReference type="EMBL" id="JAAMPC010000005">
    <property type="protein sequence ID" value="KAG2310865.1"/>
    <property type="molecule type" value="Genomic_DNA"/>
</dbReference>
<gene>
    <name evidence="8" type="ORF">Bca52824_022422</name>
</gene>
<protein>
    <recommendedName>
        <fullName evidence="7">OVATE domain-containing protein</fullName>
    </recommendedName>
</protein>
<dbReference type="OrthoDB" id="1928390at2759"/>
<reference evidence="8 9" key="1">
    <citation type="submission" date="2020-02" db="EMBL/GenBank/DDBJ databases">
        <authorList>
            <person name="Ma Q."/>
            <person name="Huang Y."/>
            <person name="Song X."/>
            <person name="Pei D."/>
        </authorList>
    </citation>
    <scope>NUCLEOTIDE SEQUENCE [LARGE SCALE GENOMIC DNA]</scope>
    <source>
        <strain evidence="8">Sxm20200214</strain>
        <tissue evidence="8">Leaf</tissue>
    </source>
</reference>